<keyword evidence="2" id="KW-1185">Reference proteome</keyword>
<proteinExistence type="predicted"/>
<dbReference type="Proteomes" id="UP000224460">
    <property type="component" value="Unassembled WGS sequence"/>
</dbReference>
<evidence type="ECO:0000313" key="1">
    <source>
        <dbReference type="EMBL" id="PHV72100.1"/>
    </source>
</evidence>
<evidence type="ECO:0000313" key="2">
    <source>
        <dbReference type="Proteomes" id="UP000224460"/>
    </source>
</evidence>
<organism evidence="1 2">
    <name type="scientific">Sporanaerobium hydrogeniformans</name>
    <dbReference type="NCBI Taxonomy" id="3072179"/>
    <lineage>
        <taxon>Bacteria</taxon>
        <taxon>Bacillati</taxon>
        <taxon>Bacillota</taxon>
        <taxon>Clostridia</taxon>
        <taxon>Lachnospirales</taxon>
        <taxon>Lachnospiraceae</taxon>
        <taxon>Sporanaerobium</taxon>
    </lineage>
</organism>
<sequence length="557" mass="60219">MSEINWLDIGLQFLGGFGLFLFGMNFMGEGLQKAAGSKMKNLLGILTANRFLGVLVGAGVTALIQSSSATTVMVVGFVNAGLMSLMQAVGVIMGANIGTTITAWIVSLGEWTEFLKPSVLAPIFIAIGVVRLMFAKKDGAKSIGQILLGFGTLFLGLDMMSGAAKPLSTLEEVKTLFTTLGSHPFLGILTGTVVTAIIQSSSASVGILQALALAGLVPWNSAIYIILGQNIGTCVTAILSSIGANINAKRAASIHFLFNLIGSAIFAIIAIIVFRFWLPNIGRTTIRVTEISIVHTVFNILNTLILFPFAGGLVYLAEHLVKGRRGEEKENGLQHLDERILETPSFAIENATKEVVRMGKLAETNVKRSMAALFEKDKEKAHQVFETEKVINELQHGINAYLIKLSNAPLSETEQLVVTGLFHAVSDIERIGDHADNIGELAESAIEKDLKFSDAAQKELQTISKQAIQCLELALDAYATGDYALAKKALPLEEEVDRLESKLRSRHMKRLAENVCDTFSGVVFLDTISNIERISDHAINIAELLLDENKCIALFEE</sequence>
<protein>
    <submittedName>
        <fullName evidence="1">Na/Pi cotransporter</fullName>
    </submittedName>
</protein>
<reference evidence="1" key="1">
    <citation type="submission" date="2017-10" db="EMBL/GenBank/DDBJ databases">
        <title>Genome sequence of cellulolytic Lachnospiraceae bacterium XHS1971 isolated from hotspring sediment.</title>
        <authorList>
            <person name="Vasudevan G."/>
            <person name="Joshi A.J."/>
            <person name="Hivarkar S."/>
            <person name="Lanjekar V.B."/>
            <person name="Dhakephalkar P.K."/>
            <person name="Dagar S."/>
        </authorList>
    </citation>
    <scope>NUCLEOTIDE SEQUENCE</scope>
    <source>
        <strain evidence="1">XHS1971</strain>
    </source>
</reference>
<gene>
    <name evidence="1" type="ORF">CS063_01070</name>
</gene>
<comment type="caution">
    <text evidence="1">The sequence shown here is derived from an EMBL/GenBank/DDBJ whole genome shotgun (WGS) entry which is preliminary data.</text>
</comment>
<name>A0AC61DGX3_9FIRM</name>
<dbReference type="EMBL" id="PEDL01000001">
    <property type="protein sequence ID" value="PHV72100.1"/>
    <property type="molecule type" value="Genomic_DNA"/>
</dbReference>
<accession>A0AC61DGX3</accession>